<dbReference type="AlphaFoldDB" id="A0A1F6GG73"/>
<evidence type="ECO:0000313" key="2">
    <source>
        <dbReference type="EMBL" id="OGG97103.1"/>
    </source>
</evidence>
<dbReference type="InterPro" id="IPR052532">
    <property type="entry name" value="SUA5_domain"/>
</dbReference>
<dbReference type="InterPro" id="IPR006070">
    <property type="entry name" value="Sua5-like_dom"/>
</dbReference>
<dbReference type="NCBIfam" id="TIGR00057">
    <property type="entry name" value="L-threonylcarbamoyladenylate synthase"/>
    <property type="match status" value="1"/>
</dbReference>
<dbReference type="InterPro" id="IPR017945">
    <property type="entry name" value="DHBP_synth_RibB-like_a/b_dom"/>
</dbReference>
<reference evidence="2 3" key="1">
    <citation type="journal article" date="2016" name="Nat. Commun.">
        <title>Thousands of microbial genomes shed light on interconnected biogeochemical processes in an aquifer system.</title>
        <authorList>
            <person name="Anantharaman K."/>
            <person name="Brown C.T."/>
            <person name="Hug L.A."/>
            <person name="Sharon I."/>
            <person name="Castelle C.J."/>
            <person name="Probst A.J."/>
            <person name="Thomas B.C."/>
            <person name="Singh A."/>
            <person name="Wilkins M.J."/>
            <person name="Karaoz U."/>
            <person name="Brodie E.L."/>
            <person name="Williams K.H."/>
            <person name="Hubbard S.S."/>
            <person name="Banfield J.F."/>
        </authorList>
    </citation>
    <scope>NUCLEOTIDE SEQUENCE [LARGE SCALE GENOMIC DNA]</scope>
</reference>
<protein>
    <submittedName>
        <fullName evidence="2">Threonylcarbamoyl-AMP synthase</fullName>
    </submittedName>
</protein>
<accession>A0A1F6GG73</accession>
<feature type="domain" description="YrdC-like" evidence="1">
    <location>
        <begin position="12"/>
        <end position="197"/>
    </location>
</feature>
<dbReference type="SUPFAM" id="SSF55821">
    <property type="entry name" value="YrdC/RibB"/>
    <property type="match status" value="1"/>
</dbReference>
<organism evidence="2 3">
    <name type="scientific">Candidatus Lambdaproteobacteria bacterium RIFOXYD2_FULL_50_16</name>
    <dbReference type="NCBI Taxonomy" id="1817772"/>
    <lineage>
        <taxon>Bacteria</taxon>
        <taxon>Pseudomonadati</taxon>
        <taxon>Pseudomonadota</taxon>
        <taxon>Candidatus Lambdaproteobacteria</taxon>
    </lineage>
</organism>
<name>A0A1F6GG73_9PROT</name>
<dbReference type="Gene3D" id="3.90.870.10">
    <property type="entry name" value="DHBP synthase"/>
    <property type="match status" value="1"/>
</dbReference>
<dbReference type="Proteomes" id="UP000178449">
    <property type="component" value="Unassembled WGS sequence"/>
</dbReference>
<evidence type="ECO:0000259" key="1">
    <source>
        <dbReference type="PROSITE" id="PS51163"/>
    </source>
</evidence>
<dbReference type="PANTHER" id="PTHR42828:SF3">
    <property type="entry name" value="THREONYLCARBAMOYL-AMP SYNTHASE"/>
    <property type="match status" value="1"/>
</dbReference>
<dbReference type="PROSITE" id="PS51163">
    <property type="entry name" value="YRDC"/>
    <property type="match status" value="1"/>
</dbReference>
<comment type="caution">
    <text evidence="2">The sequence shown here is derived from an EMBL/GenBank/DDBJ whole genome shotgun (WGS) entry which is preliminary data.</text>
</comment>
<sequence length="203" mass="22864">MIVDIHPETPQARKIAQVVELLKNDGLIIMPTGTSYVFGCAISSKQAMKRIYQIKEMEKNQPLTFICSDTRQFEQYTKGIPNPVFRKIRSLLPGPYTFIFQASKLIPKTLLSPRATIGVKMPNSPIALSLAEAMNEPIVTSSVPLDPEQEYFIPWYLEEEYGNQVDLIVDGGEVFISESSIVDFSHESPQIIRQGTGNLDWLE</sequence>
<dbReference type="PANTHER" id="PTHR42828">
    <property type="entry name" value="DHBP SYNTHASE RIBB-LIKE ALPHA/BETA DOMAIN-CONTAINING PROTEIN"/>
    <property type="match status" value="1"/>
</dbReference>
<evidence type="ECO:0000313" key="3">
    <source>
        <dbReference type="Proteomes" id="UP000178449"/>
    </source>
</evidence>
<dbReference type="GO" id="GO:0003725">
    <property type="term" value="F:double-stranded RNA binding"/>
    <property type="evidence" value="ECO:0007669"/>
    <property type="project" value="InterPro"/>
</dbReference>
<dbReference type="STRING" id="1817772.A2527_13195"/>
<dbReference type="Pfam" id="PF01300">
    <property type="entry name" value="Sua5_yciO_yrdC"/>
    <property type="match status" value="1"/>
</dbReference>
<dbReference type="EMBL" id="MFNE01000005">
    <property type="protein sequence ID" value="OGG97103.1"/>
    <property type="molecule type" value="Genomic_DNA"/>
</dbReference>
<proteinExistence type="predicted"/>
<gene>
    <name evidence="2" type="ORF">A2527_13195</name>
</gene>